<feature type="compositionally biased region" description="Low complexity" evidence="8">
    <location>
        <begin position="279"/>
        <end position="291"/>
    </location>
</feature>
<dbReference type="PANTHER" id="PTHR13289:SF3">
    <property type="entry name" value="BIFOCAL, ISOFORM F"/>
    <property type="match status" value="1"/>
</dbReference>
<feature type="compositionally biased region" description="Low complexity" evidence="8">
    <location>
        <begin position="1266"/>
        <end position="1279"/>
    </location>
</feature>
<keyword evidence="3" id="KW-0812">Transmembrane</keyword>
<keyword evidence="5" id="KW-1133">Transmembrane helix</keyword>
<evidence type="ECO:0000256" key="7">
    <source>
        <dbReference type="ARBA" id="ARBA00023242"/>
    </source>
</evidence>
<feature type="compositionally biased region" description="Low complexity" evidence="8">
    <location>
        <begin position="1032"/>
        <end position="1052"/>
    </location>
</feature>
<feature type="region of interest" description="Disordered" evidence="8">
    <location>
        <begin position="921"/>
        <end position="943"/>
    </location>
</feature>
<keyword evidence="7" id="KW-0539">Nucleus</keyword>
<feature type="compositionally biased region" description="Low complexity" evidence="8">
    <location>
        <begin position="88"/>
        <end position="99"/>
    </location>
</feature>
<feature type="region of interest" description="Disordered" evidence="8">
    <location>
        <begin position="357"/>
        <end position="419"/>
    </location>
</feature>
<dbReference type="Proteomes" id="UP000001819">
    <property type="component" value="Chromosome X"/>
</dbReference>
<dbReference type="GO" id="GO:0023041">
    <property type="term" value="P:neuronal signal transduction"/>
    <property type="evidence" value="ECO:0007669"/>
    <property type="project" value="InterPro"/>
</dbReference>
<feature type="compositionally biased region" description="Polar residues" evidence="8">
    <location>
        <begin position="124"/>
        <end position="133"/>
    </location>
</feature>
<dbReference type="ExpressionAtlas" id="A0A6I8VIV5">
    <property type="expression patterns" value="baseline"/>
</dbReference>
<feature type="region of interest" description="Disordered" evidence="8">
    <location>
        <begin position="698"/>
        <end position="737"/>
    </location>
</feature>
<evidence type="ECO:0000313" key="11">
    <source>
        <dbReference type="RefSeq" id="XP_033239961.1"/>
    </source>
</evidence>
<sequence>MESQPKRPSLHLVAEAGSGSAVGAAATAEMSGAFSPTSGFLPDMPQWKKDLIQRRKTNVARTQAAASPTATSDVDVALGETGGGGGASAEPTATEATITSQPQQKPLAKRNVSQTAAATATAHIQMQTALKTTPTEEKSEKSFIGGHHTQQQQQQQQGKDSSAALAFSISAETTFGPQIPIPIPKQRSSLFNTRSPSTTTTTTATSSNSNSSKEPEILNLDLRERESEQRERERERESEREPGEQVDSMVSCRSRGGGGEVETGTAAAATTGALTAIDASSGAAPTSSSSANHLQTKLGQTVSEGAPNQTSSTAKEKELQVAAAAAPAPAQSLVLVDNKNGSKTKLISDKLQSNKFIKQQQEQQQQQQQQLSPTKSTVKPTMVAMQEMKKTTKQNGQHRHIAKSSSSHSHSHSGDPEAASGVALPELVDTGEDLSYGPGIVSKLRCRYLSLALRESHQQNQKQRLQRSTSLNTLLDRDDDEEEMNANAGLEVVSTRAKSTPPPILGAKPTMLGGGGYIKGAQAPVQRPVSLGTNGTTPALFPLNTEDPTKPTNGGGGVTRSRHFKRGNEVMKRARSVEALLCEKSPWNTQRASYQATSMAMAMATTPQAVSPGAASPTCVTIEDKIHNARERLHSGTDPAPPKRLTSIIDDTERPPPDLVKQTLKMFEASANRRPRATHRSNGVGGVASKVANYKSILKEQRPTAPPVASTPPSLSRREPGQSVGFAASTPKQAPRSALISDSIISSSSTPHPHPDIIPRQLASVVDSPVSALSLMMGRINLQEADGESTVAASAVNESLVSEARAATASGTGTVAVAAAASAPNNEANCAYENENENNARHDVGNDGDDDNTTNDNNRNDSSDNNGHDGDNMGAAGDKPKPPTCTATTTTTATTAATAAAGGAQRSFVATIESAHVPSGSNIARKQLNNSETGSGSGSGITTTTTKQIGVIRPLFNSSSGTTQQLTSREIEKNRINEMKKSSALANDGSSGAGSPITSLDTVINTIRDGSETDAATASPLWTLRKLRHGHAAGSNSGHHAAGTAATSSHSTENTSMVFNFSKSSKEVPDYIESDVVIYRRKRELPKPNEPGFVLLGDLSVETSTDTDYDDYSLCPPSPCDVEFENANIVIDGKSSIRQKPKESTFRVQFNDTLTSTFEYPSEASMIVDDPPYADPFSHVSKHHQLLLAEQMQLLQHQQQVQQQQQLQHHHVTVDEIIELPTSTVGHNNKSGSAGGGGGGGGGGGNMLGNLPLDYPSLGRGIILQQSPQQQQQEEQQQQDQEEQQEQQEKEEKQLELEHQELEKQQQQEEPKTAAESRPPSKAEIKLQQHPQQQFQAQRRARPSVLLKPQYACFLQNETKLTQPPPAVAFKPRKAASFSIGNHHQQSNYEIPASRNRTTATRSGSQCSSDATQSRRRPSLPSSLALPNASTALLQARIPGTTLYYV</sequence>
<dbReference type="GO" id="GO:0030867">
    <property type="term" value="C:rough endoplasmic reticulum membrane"/>
    <property type="evidence" value="ECO:0007669"/>
    <property type="project" value="UniProtKB-SubCell"/>
</dbReference>
<accession>A0A6I8VIV5</accession>
<feature type="compositionally biased region" description="Polar residues" evidence="8">
    <location>
        <begin position="59"/>
        <end position="72"/>
    </location>
</feature>
<organism evidence="9 10">
    <name type="scientific">Drosophila pseudoobscura pseudoobscura</name>
    <name type="common">Fruit fly</name>
    <dbReference type="NCBI Taxonomy" id="46245"/>
    <lineage>
        <taxon>Eukaryota</taxon>
        <taxon>Metazoa</taxon>
        <taxon>Ecdysozoa</taxon>
        <taxon>Arthropoda</taxon>
        <taxon>Hexapoda</taxon>
        <taxon>Insecta</taxon>
        <taxon>Pterygota</taxon>
        <taxon>Neoptera</taxon>
        <taxon>Endopterygota</taxon>
        <taxon>Diptera</taxon>
        <taxon>Brachycera</taxon>
        <taxon>Muscomorpha</taxon>
        <taxon>Ephydroidea</taxon>
        <taxon>Drosophilidae</taxon>
        <taxon>Drosophila</taxon>
        <taxon>Sophophora</taxon>
    </lineage>
</organism>
<evidence type="ECO:0000256" key="3">
    <source>
        <dbReference type="ARBA" id="ARBA00022692"/>
    </source>
</evidence>
<evidence type="ECO:0000313" key="10">
    <source>
        <dbReference type="RefSeq" id="XP_015042053.2"/>
    </source>
</evidence>
<feature type="compositionally biased region" description="Polar residues" evidence="8">
    <location>
        <begin position="921"/>
        <end position="930"/>
    </location>
</feature>
<evidence type="ECO:0000256" key="8">
    <source>
        <dbReference type="SAM" id="MobiDB-lite"/>
    </source>
</evidence>
<feature type="compositionally biased region" description="Low complexity" evidence="8">
    <location>
        <begin position="359"/>
        <end position="370"/>
    </location>
</feature>
<feature type="region of interest" description="Disordered" evidence="8">
    <location>
        <begin position="1030"/>
        <end position="1053"/>
    </location>
</feature>
<dbReference type="GO" id="GO:0006935">
    <property type="term" value="P:chemotaxis"/>
    <property type="evidence" value="ECO:0007669"/>
    <property type="project" value="TreeGrafter"/>
</dbReference>
<feature type="region of interest" description="Disordered" evidence="8">
    <location>
        <begin position="838"/>
        <end position="888"/>
    </location>
</feature>
<keyword evidence="6" id="KW-0472">Membrane</keyword>
<dbReference type="GO" id="GO:0031965">
    <property type="term" value="C:nuclear membrane"/>
    <property type="evidence" value="ECO:0007669"/>
    <property type="project" value="UniProtKB-SubCell"/>
</dbReference>
<evidence type="ECO:0000256" key="4">
    <source>
        <dbReference type="ARBA" id="ARBA00022824"/>
    </source>
</evidence>
<evidence type="ECO:0000256" key="5">
    <source>
        <dbReference type="ARBA" id="ARBA00022989"/>
    </source>
</evidence>
<comment type="subcellular location">
    <subcellularLocation>
        <location evidence="1">Nucleus membrane</location>
        <topology evidence="1">Multi-pass membrane protein</topology>
    </subcellularLocation>
    <subcellularLocation>
        <location evidence="2">Rough endoplasmic reticulum membrane</location>
        <topology evidence="2">Multi-pass membrane protein</topology>
    </subcellularLocation>
</comment>
<feature type="region of interest" description="Disordered" evidence="8">
    <location>
        <begin position="1266"/>
        <end position="1342"/>
    </location>
</feature>
<dbReference type="InterPro" id="IPR019130">
    <property type="entry name" value="Macoilin"/>
</dbReference>
<feature type="region of interest" description="Disordered" evidence="8">
    <location>
        <begin position="55"/>
        <end position="267"/>
    </location>
</feature>
<feature type="compositionally biased region" description="Basic and acidic residues" evidence="8">
    <location>
        <begin position="213"/>
        <end position="243"/>
    </location>
</feature>
<feature type="compositionally biased region" description="Low complexity" evidence="8">
    <location>
        <begin position="192"/>
        <end position="212"/>
    </location>
</feature>
<feature type="compositionally biased region" description="Polar residues" evidence="8">
    <location>
        <begin position="1223"/>
        <end position="1232"/>
    </location>
</feature>
<evidence type="ECO:0000313" key="9">
    <source>
        <dbReference type="Proteomes" id="UP000001819"/>
    </source>
</evidence>
<dbReference type="PANTHER" id="PTHR13289">
    <property type="entry name" value="PROTEIN PHOSPHATASE 1-BINDING PROTEIN BIFOCAL"/>
    <property type="match status" value="1"/>
</dbReference>
<evidence type="ECO:0000256" key="1">
    <source>
        <dbReference type="ARBA" id="ARBA00004232"/>
    </source>
</evidence>
<feature type="compositionally biased region" description="Polar residues" evidence="8">
    <location>
        <begin position="292"/>
        <end position="313"/>
    </location>
</feature>
<feature type="region of interest" description="Disordered" evidence="8">
    <location>
        <begin position="633"/>
        <end position="658"/>
    </location>
</feature>
<protein>
    <submittedName>
        <fullName evidence="10 11">Uncharacterized protein bif isoform X1</fullName>
    </submittedName>
</protein>
<feature type="region of interest" description="Disordered" evidence="8">
    <location>
        <begin position="1380"/>
        <end position="1424"/>
    </location>
</feature>
<feature type="compositionally biased region" description="Low complexity" evidence="8">
    <location>
        <begin position="1328"/>
        <end position="1338"/>
    </location>
</feature>
<feature type="compositionally biased region" description="Basic and acidic residues" evidence="8">
    <location>
        <begin position="858"/>
        <end position="871"/>
    </location>
</feature>
<feature type="region of interest" description="Disordered" evidence="8">
    <location>
        <begin position="1223"/>
        <end position="1254"/>
    </location>
</feature>
<evidence type="ECO:0000256" key="2">
    <source>
        <dbReference type="ARBA" id="ARBA00004269"/>
    </source>
</evidence>
<dbReference type="GO" id="GO:0008017">
    <property type="term" value="F:microtubule binding"/>
    <property type="evidence" value="ECO:0007669"/>
    <property type="project" value="TreeGrafter"/>
</dbReference>
<keyword evidence="9" id="KW-1185">Reference proteome</keyword>
<gene>
    <name evidence="10 11" type="primary">bif</name>
</gene>
<feature type="compositionally biased region" description="Basic and acidic residues" evidence="8">
    <location>
        <begin position="1287"/>
        <end position="1327"/>
    </location>
</feature>
<feature type="region of interest" description="Disordered" evidence="8">
    <location>
        <begin position="279"/>
        <end position="340"/>
    </location>
</feature>
<reference evidence="10 11" key="1">
    <citation type="submission" date="2025-04" db="UniProtKB">
        <authorList>
            <consortium name="RefSeq"/>
        </authorList>
    </citation>
    <scope>IDENTIFICATION</scope>
    <source>
        <strain evidence="10 11">MV-25-SWS-2005</strain>
        <tissue evidence="10 11">Whole body</tissue>
    </source>
</reference>
<dbReference type="RefSeq" id="XP_033239961.1">
    <property type="nucleotide sequence ID" value="XM_033384070.1"/>
</dbReference>
<evidence type="ECO:0000256" key="6">
    <source>
        <dbReference type="ARBA" id="ARBA00023136"/>
    </source>
</evidence>
<name>A0A6I8VIV5_DROPS</name>
<dbReference type="RefSeq" id="XP_015042053.2">
    <property type="nucleotide sequence ID" value="XM_015186567.2"/>
</dbReference>
<feature type="compositionally biased region" description="Polar residues" evidence="8">
    <location>
        <begin position="1380"/>
        <end position="1412"/>
    </location>
</feature>
<feature type="compositionally biased region" description="Gly residues" evidence="8">
    <location>
        <begin position="1233"/>
        <end position="1247"/>
    </location>
</feature>
<feature type="region of interest" description="Disordered" evidence="8">
    <location>
        <begin position="539"/>
        <end position="562"/>
    </location>
</feature>
<keyword evidence="4" id="KW-0256">Endoplasmic reticulum</keyword>
<proteinExistence type="predicted"/>